<feature type="transmembrane region" description="Helical" evidence="4">
    <location>
        <begin position="392"/>
        <end position="411"/>
    </location>
</feature>
<accession>A0A1W9S207</accession>
<evidence type="ECO:0000313" key="7">
    <source>
        <dbReference type="Proteomes" id="UP000192611"/>
    </source>
</evidence>
<dbReference type="PANTHER" id="PTHR23526">
    <property type="entry name" value="INTEGRAL MEMBRANE TRANSPORT PROTEIN-RELATED"/>
    <property type="match status" value="1"/>
</dbReference>
<feature type="transmembrane region" description="Helical" evidence="4">
    <location>
        <begin position="84"/>
        <end position="108"/>
    </location>
</feature>
<feature type="transmembrane region" description="Helical" evidence="4">
    <location>
        <begin position="272"/>
        <end position="293"/>
    </location>
</feature>
<dbReference type="InterPro" id="IPR036259">
    <property type="entry name" value="MFS_trans_sf"/>
</dbReference>
<feature type="transmembrane region" description="Helical" evidence="4">
    <location>
        <begin position="153"/>
        <end position="172"/>
    </location>
</feature>
<evidence type="ECO:0000256" key="4">
    <source>
        <dbReference type="SAM" id="Phobius"/>
    </source>
</evidence>
<organism evidence="6 7">
    <name type="scientific">Candidatus Coatesbacteria bacterium 4484_99</name>
    <dbReference type="NCBI Taxonomy" id="1970774"/>
    <lineage>
        <taxon>Bacteria</taxon>
        <taxon>Candidatus Coatesiibacteriota</taxon>
    </lineage>
</organism>
<feature type="domain" description="Major facilitator superfamily (MFS) profile" evidence="5">
    <location>
        <begin position="188"/>
        <end position="426"/>
    </location>
</feature>
<dbReference type="Proteomes" id="UP000192611">
    <property type="component" value="Unassembled WGS sequence"/>
</dbReference>
<reference evidence="7" key="1">
    <citation type="submission" date="2017-03" db="EMBL/GenBank/DDBJ databases">
        <title>Novel pathways for hydrocarbon cycling and metabolic interdependencies in hydrothermal sediment communities.</title>
        <authorList>
            <person name="Dombrowski N."/>
            <person name="Seitz K."/>
            <person name="Teske A."/>
            <person name="Baker B."/>
        </authorList>
    </citation>
    <scope>NUCLEOTIDE SEQUENCE [LARGE SCALE GENOMIC DNA]</scope>
</reference>
<feature type="transmembrane region" description="Helical" evidence="4">
    <location>
        <begin position="21"/>
        <end position="44"/>
    </location>
</feature>
<feature type="transmembrane region" description="Helical" evidence="4">
    <location>
        <begin position="184"/>
        <end position="207"/>
    </location>
</feature>
<dbReference type="Pfam" id="PF07690">
    <property type="entry name" value="MFS_1"/>
    <property type="match status" value="1"/>
</dbReference>
<gene>
    <name evidence="6" type="ORF">B6D57_01715</name>
</gene>
<evidence type="ECO:0000256" key="3">
    <source>
        <dbReference type="ARBA" id="ARBA00023136"/>
    </source>
</evidence>
<dbReference type="PROSITE" id="PS50850">
    <property type="entry name" value="MFS"/>
    <property type="match status" value="1"/>
</dbReference>
<evidence type="ECO:0000256" key="1">
    <source>
        <dbReference type="ARBA" id="ARBA00022692"/>
    </source>
</evidence>
<dbReference type="EMBL" id="NATQ01000022">
    <property type="protein sequence ID" value="OQX90891.1"/>
    <property type="molecule type" value="Genomic_DNA"/>
</dbReference>
<keyword evidence="2 4" id="KW-1133">Transmembrane helix</keyword>
<feature type="transmembrane region" description="Helical" evidence="4">
    <location>
        <begin position="50"/>
        <end position="72"/>
    </location>
</feature>
<feature type="transmembrane region" description="Helical" evidence="4">
    <location>
        <begin position="300"/>
        <end position="323"/>
    </location>
</feature>
<comment type="caution">
    <text evidence="6">The sequence shown here is derived from an EMBL/GenBank/DDBJ whole genome shotgun (WGS) entry which is preliminary data.</text>
</comment>
<keyword evidence="1 4" id="KW-0812">Transmembrane</keyword>
<dbReference type="PANTHER" id="PTHR23526:SF1">
    <property type="entry name" value="MAJOR FACILITATOR SUPERFAMILY MFS_1"/>
    <property type="match status" value="1"/>
</dbReference>
<feature type="transmembrane region" description="Helical" evidence="4">
    <location>
        <begin position="241"/>
        <end position="260"/>
    </location>
</feature>
<dbReference type="InterPro" id="IPR020846">
    <property type="entry name" value="MFS_dom"/>
</dbReference>
<evidence type="ECO:0000256" key="2">
    <source>
        <dbReference type="ARBA" id="ARBA00022989"/>
    </source>
</evidence>
<evidence type="ECO:0000313" key="6">
    <source>
        <dbReference type="EMBL" id="OQX90891.1"/>
    </source>
</evidence>
<protein>
    <recommendedName>
        <fullName evidence="5">Major facilitator superfamily (MFS) profile domain-containing protein</fullName>
    </recommendedName>
</protein>
<dbReference type="Gene3D" id="1.20.1250.20">
    <property type="entry name" value="MFS general substrate transporter like domains"/>
    <property type="match status" value="2"/>
</dbReference>
<name>A0A1W9S207_9BACT</name>
<feature type="transmembrane region" description="Helical" evidence="4">
    <location>
        <begin position="364"/>
        <end position="386"/>
    </location>
</feature>
<feature type="transmembrane region" description="Helical" evidence="4">
    <location>
        <begin position="329"/>
        <end position="352"/>
    </location>
</feature>
<keyword evidence="3 4" id="KW-0472">Membrane</keyword>
<dbReference type="AlphaFoldDB" id="A0A1W9S207"/>
<sequence length="426" mass="47437">MEKSGLKSRAKVIRRNFILAVLNGIITNSANGFVNATVIIPVFINSLTSAKWIIGMLSGLEGAGWFLPQFFIANLVEHLPRKKWLYTLMMYLRVAFFLLAGIIVFLSTKASTTITISCFTVSMALFYLASGVSGLPFLSIISSTIPPERRGSLWAYRIFFGSILVTLASLLVKPILQNWSFPTNYSILFLLSGITMFIGFFLFTLSWEPKLKNPPPKKPLPSYLRETIDTIKTNKDFRSIMYLRASLALWGISVPFYVIFATNYLDFAKSNVGLLFAVMQVGTTATVPLWGWISDHKGNRLVLIGCSISGLLVPVLSLVGGVFQSVSTFAIYTAFILMGIIMGGSWMAYTNYVMEIAPPKRTPMFLGFMNTFTGFLMLLSPLGGLLADLTDIRVLFIISILGGFLMLILSIRLREPRLKKHHHNAQ</sequence>
<evidence type="ECO:0000259" key="5">
    <source>
        <dbReference type="PROSITE" id="PS50850"/>
    </source>
</evidence>
<dbReference type="GO" id="GO:0022857">
    <property type="term" value="F:transmembrane transporter activity"/>
    <property type="evidence" value="ECO:0007669"/>
    <property type="project" value="InterPro"/>
</dbReference>
<feature type="transmembrane region" description="Helical" evidence="4">
    <location>
        <begin position="114"/>
        <end position="141"/>
    </location>
</feature>
<dbReference type="InterPro" id="IPR011701">
    <property type="entry name" value="MFS"/>
</dbReference>
<proteinExistence type="predicted"/>
<dbReference type="InterPro" id="IPR052528">
    <property type="entry name" value="Sugar_transport-like"/>
</dbReference>
<dbReference type="SUPFAM" id="SSF103473">
    <property type="entry name" value="MFS general substrate transporter"/>
    <property type="match status" value="1"/>
</dbReference>